<protein>
    <recommendedName>
        <fullName evidence="4">Holin</fullName>
    </recommendedName>
</protein>
<keyword evidence="1" id="KW-0472">Membrane</keyword>
<feature type="transmembrane region" description="Helical" evidence="1">
    <location>
        <begin position="37"/>
        <end position="59"/>
    </location>
</feature>
<reference evidence="2" key="1">
    <citation type="submission" date="2022-05" db="EMBL/GenBank/DDBJ databases">
        <title>Genomic analysis of Brachybacterium sp. CBA3104.</title>
        <authorList>
            <person name="Roh S.W."/>
            <person name="Kim Y.B."/>
            <person name="Kim Y."/>
        </authorList>
    </citation>
    <scope>NUCLEOTIDE SEQUENCE</scope>
    <source>
        <strain evidence="2">CBA3104</strain>
    </source>
</reference>
<keyword evidence="3" id="KW-1185">Reference proteome</keyword>
<keyword evidence="1" id="KW-1133">Transmembrane helix</keyword>
<sequence>MSSGYSPVVPHPRPVPWGWTLAEALLGAGAAATMLDLFPLGLLARTVACGALVIALVLIDGFTRMLRAGSGLERSMRQLVIGGLTLLVIVLAVTATPLTAPAPVRWGLVTAVAVGLFLELQWDKRVQVERARAVAAQVAAQQK</sequence>
<gene>
    <name evidence="2" type="ORF">M4486_15875</name>
</gene>
<evidence type="ECO:0000313" key="2">
    <source>
        <dbReference type="EMBL" id="UQN29089.1"/>
    </source>
</evidence>
<proteinExistence type="predicted"/>
<dbReference type="Proteomes" id="UP001055868">
    <property type="component" value="Chromosome"/>
</dbReference>
<feature type="transmembrane region" description="Helical" evidence="1">
    <location>
        <begin position="104"/>
        <end position="122"/>
    </location>
</feature>
<feature type="transmembrane region" description="Helical" evidence="1">
    <location>
        <begin position="79"/>
        <end position="98"/>
    </location>
</feature>
<name>A0ABY4N6W3_9MICO</name>
<accession>A0ABY4N6W3</accession>
<dbReference type="EMBL" id="CP097218">
    <property type="protein sequence ID" value="UQN29089.1"/>
    <property type="molecule type" value="Genomic_DNA"/>
</dbReference>
<organism evidence="2 3">
    <name type="scientific">Brachybacterium kimchii</name>
    <dbReference type="NCBI Taxonomy" id="2942909"/>
    <lineage>
        <taxon>Bacteria</taxon>
        <taxon>Bacillati</taxon>
        <taxon>Actinomycetota</taxon>
        <taxon>Actinomycetes</taxon>
        <taxon>Micrococcales</taxon>
        <taxon>Dermabacteraceae</taxon>
        <taxon>Brachybacterium</taxon>
    </lineage>
</organism>
<keyword evidence="1" id="KW-0812">Transmembrane</keyword>
<evidence type="ECO:0008006" key="4">
    <source>
        <dbReference type="Google" id="ProtNLM"/>
    </source>
</evidence>
<evidence type="ECO:0000256" key="1">
    <source>
        <dbReference type="SAM" id="Phobius"/>
    </source>
</evidence>
<dbReference type="RefSeq" id="WP_249478251.1">
    <property type="nucleotide sequence ID" value="NZ_CP097218.1"/>
</dbReference>
<evidence type="ECO:0000313" key="3">
    <source>
        <dbReference type="Proteomes" id="UP001055868"/>
    </source>
</evidence>